<dbReference type="RefSeq" id="WP_150879097.1">
    <property type="nucleotide sequence ID" value="NZ_VTWS01000005.1"/>
</dbReference>
<dbReference type="Proteomes" id="UP000326344">
    <property type="component" value="Unassembled WGS sequence"/>
</dbReference>
<organism evidence="1 2">
    <name type="scientific">Larkinella humicola</name>
    <dbReference type="NCBI Taxonomy" id="2607654"/>
    <lineage>
        <taxon>Bacteria</taxon>
        <taxon>Pseudomonadati</taxon>
        <taxon>Bacteroidota</taxon>
        <taxon>Cytophagia</taxon>
        <taxon>Cytophagales</taxon>
        <taxon>Spirosomataceae</taxon>
        <taxon>Larkinella</taxon>
    </lineage>
</organism>
<gene>
    <name evidence="1" type="ORF">F0P93_20020</name>
</gene>
<protein>
    <submittedName>
        <fullName evidence="1">Uncharacterized protein</fullName>
    </submittedName>
</protein>
<accession>A0A5N1JB89</accession>
<dbReference type="AlphaFoldDB" id="A0A5N1JB89"/>
<proteinExistence type="predicted"/>
<comment type="caution">
    <text evidence="1">The sequence shown here is derived from an EMBL/GenBank/DDBJ whole genome shotgun (WGS) entry which is preliminary data.</text>
</comment>
<evidence type="ECO:0000313" key="1">
    <source>
        <dbReference type="EMBL" id="KAA9349741.1"/>
    </source>
</evidence>
<evidence type="ECO:0000313" key="2">
    <source>
        <dbReference type="Proteomes" id="UP000326344"/>
    </source>
</evidence>
<name>A0A5N1JB89_9BACT</name>
<sequence>MAAGNKQTIREFIDEMNASTQEILQHLNDNGINYNLNAWVTIAKYANLFNIGNTSTISSWISQGIIPPENVIEITALNGLKLIKAVAYS</sequence>
<reference evidence="1 2" key="1">
    <citation type="submission" date="2019-09" db="EMBL/GenBank/DDBJ databases">
        <title>Genome Sequence of Larkinella sp MA1.</title>
        <authorList>
            <person name="Srinivasan S."/>
        </authorList>
    </citation>
    <scope>NUCLEOTIDE SEQUENCE [LARGE SCALE GENOMIC DNA]</scope>
    <source>
        <strain evidence="1 2">MA1</strain>
    </source>
</reference>
<keyword evidence="2" id="KW-1185">Reference proteome</keyword>
<dbReference type="EMBL" id="VTWS01000005">
    <property type="protein sequence ID" value="KAA9349741.1"/>
    <property type="molecule type" value="Genomic_DNA"/>
</dbReference>